<dbReference type="Proteomes" id="UP000422764">
    <property type="component" value="Chromosome"/>
</dbReference>
<proteinExistence type="predicted"/>
<evidence type="ECO:0000313" key="1">
    <source>
        <dbReference type="EMBL" id="QGU96335.1"/>
    </source>
</evidence>
<name>A0A6I6FEM8_9CLOT</name>
<dbReference type="InterPro" id="IPR036291">
    <property type="entry name" value="NAD(P)-bd_dom_sf"/>
</dbReference>
<protein>
    <recommendedName>
        <fullName evidence="3">SDR family NAD(P)-dependent oxidoreductase</fullName>
    </recommendedName>
</protein>
<evidence type="ECO:0000313" key="2">
    <source>
        <dbReference type="Proteomes" id="UP000422764"/>
    </source>
</evidence>
<dbReference type="AlphaFoldDB" id="A0A6I6FEM8"/>
<sequence>MLFNNAAITAMGAYEVFKTTQVELCNTLFGELENTNIRVYTISPGLVKTETALKGIETVASHMGIATEEFYKMNEGHIIGIEDAGTGFAISVLMDDKYNGEEIGAI</sequence>
<keyword evidence="2" id="KW-1185">Reference proteome</keyword>
<organism evidence="1 2">
    <name type="scientific">Clostridium bovifaecis</name>
    <dbReference type="NCBI Taxonomy" id="2184719"/>
    <lineage>
        <taxon>Bacteria</taxon>
        <taxon>Bacillati</taxon>
        <taxon>Bacillota</taxon>
        <taxon>Clostridia</taxon>
        <taxon>Eubacteriales</taxon>
        <taxon>Clostridiaceae</taxon>
        <taxon>Clostridium</taxon>
    </lineage>
</organism>
<dbReference type="SUPFAM" id="SSF51735">
    <property type="entry name" value="NAD(P)-binding Rossmann-fold domains"/>
    <property type="match status" value="1"/>
</dbReference>
<gene>
    <name evidence="1" type="ORF">GOM49_15635</name>
</gene>
<evidence type="ECO:0008006" key="3">
    <source>
        <dbReference type="Google" id="ProtNLM"/>
    </source>
</evidence>
<dbReference type="Gene3D" id="3.40.50.720">
    <property type="entry name" value="NAD(P)-binding Rossmann-like Domain"/>
    <property type="match status" value="1"/>
</dbReference>
<accession>A0A6I6FEM8</accession>
<reference evidence="1 2" key="1">
    <citation type="submission" date="2019-12" db="EMBL/GenBank/DDBJ databases">
        <title>Genome sequenceing of Clostridium bovifaecis.</title>
        <authorList>
            <person name="Yao Y."/>
        </authorList>
    </citation>
    <scope>NUCLEOTIDE SEQUENCE [LARGE SCALE GENOMIC DNA]</scope>
    <source>
        <strain evidence="1 2">BXX</strain>
    </source>
</reference>
<dbReference type="EMBL" id="CP046522">
    <property type="protein sequence ID" value="QGU96335.1"/>
    <property type="molecule type" value="Genomic_DNA"/>
</dbReference>